<evidence type="ECO:0000313" key="6">
    <source>
        <dbReference type="Proteomes" id="UP000199659"/>
    </source>
</evidence>
<dbReference type="OrthoDB" id="9785673at2"/>
<dbReference type="EMBL" id="FOYZ01000007">
    <property type="protein sequence ID" value="SFR84372.1"/>
    <property type="molecule type" value="Genomic_DNA"/>
</dbReference>
<dbReference type="SMART" id="SM00967">
    <property type="entry name" value="SpoU_sub_bind"/>
    <property type="match status" value="1"/>
</dbReference>
<sequence length="263" mass="29411">MISSANNAQIKNINKLLKSAKERRETGSFVVEGIKMFEEARKLGLIRKAFFSDELHEEWKIVNKEALNELDYEVVTDKVFREIADTVTPQGVMGVCSVKSCTIEEFISKPACRLLFLEDIRDPGNFGTMIRTAEGTGVTGIVLSKESVDIYNPKVVRSTMGSIFRVPHVYVDDFPGTIRKAQLEGVIFYATHLNGNQEYDNVDYAKKAAFIVGNEARGISDAVAEKADQLIRIPMCGQVESLNAAVAAAVMLYEVYRQERREN</sequence>
<dbReference type="Pfam" id="PF22435">
    <property type="entry name" value="MRM3-like_sub_bind"/>
    <property type="match status" value="1"/>
</dbReference>
<dbReference type="Gene3D" id="3.40.1280.10">
    <property type="match status" value="1"/>
</dbReference>
<keyword evidence="6" id="KW-1185">Reference proteome</keyword>
<name>A0A1I6JZF7_9FIRM</name>
<dbReference type="InterPro" id="IPR029026">
    <property type="entry name" value="tRNA_m1G_MTases_N"/>
</dbReference>
<dbReference type="AlphaFoldDB" id="A0A1I6JZF7"/>
<evidence type="ECO:0000256" key="2">
    <source>
        <dbReference type="ARBA" id="ARBA00022603"/>
    </source>
</evidence>
<dbReference type="SUPFAM" id="SSF75217">
    <property type="entry name" value="alpha/beta knot"/>
    <property type="match status" value="1"/>
</dbReference>
<dbReference type="GO" id="GO:0008173">
    <property type="term" value="F:RNA methyltransferase activity"/>
    <property type="evidence" value="ECO:0007669"/>
    <property type="project" value="InterPro"/>
</dbReference>
<dbReference type="GO" id="GO:0032259">
    <property type="term" value="P:methylation"/>
    <property type="evidence" value="ECO:0007669"/>
    <property type="project" value="UniProtKB-KW"/>
</dbReference>
<dbReference type="Proteomes" id="UP000199659">
    <property type="component" value="Unassembled WGS sequence"/>
</dbReference>
<organism evidence="5 6">
    <name type="scientific">Anaeromicropila populeti</name>
    <dbReference type="NCBI Taxonomy" id="37658"/>
    <lineage>
        <taxon>Bacteria</taxon>
        <taxon>Bacillati</taxon>
        <taxon>Bacillota</taxon>
        <taxon>Clostridia</taxon>
        <taxon>Lachnospirales</taxon>
        <taxon>Lachnospiraceae</taxon>
        <taxon>Anaeromicropila</taxon>
    </lineage>
</organism>
<dbReference type="InterPro" id="IPR001537">
    <property type="entry name" value="SpoU_MeTrfase"/>
</dbReference>
<dbReference type="InterPro" id="IPR053888">
    <property type="entry name" value="MRM3-like_sub_bind"/>
</dbReference>
<dbReference type="SUPFAM" id="SSF55315">
    <property type="entry name" value="L30e-like"/>
    <property type="match status" value="1"/>
</dbReference>
<reference evidence="5 6" key="1">
    <citation type="submission" date="2016-10" db="EMBL/GenBank/DDBJ databases">
        <authorList>
            <person name="de Groot N.N."/>
        </authorList>
    </citation>
    <scope>NUCLEOTIDE SEQUENCE [LARGE SCALE GENOMIC DNA]</scope>
    <source>
        <strain evidence="5 6">743A</strain>
    </source>
</reference>
<accession>A0A1I6JZF7</accession>
<dbReference type="InterPro" id="IPR029028">
    <property type="entry name" value="Alpha/beta_knot_MTases"/>
</dbReference>
<dbReference type="GO" id="GO:0003723">
    <property type="term" value="F:RNA binding"/>
    <property type="evidence" value="ECO:0007669"/>
    <property type="project" value="InterPro"/>
</dbReference>
<evidence type="ECO:0000256" key="3">
    <source>
        <dbReference type="ARBA" id="ARBA00022679"/>
    </source>
</evidence>
<dbReference type="RefSeq" id="WP_092560651.1">
    <property type="nucleotide sequence ID" value="NZ_FOYZ01000007.1"/>
</dbReference>
<dbReference type="Pfam" id="PF00588">
    <property type="entry name" value="SpoU_methylase"/>
    <property type="match status" value="1"/>
</dbReference>
<dbReference type="InterPro" id="IPR013123">
    <property type="entry name" value="SpoU_subst-bd"/>
</dbReference>
<dbReference type="InterPro" id="IPR051259">
    <property type="entry name" value="rRNA_Methyltransferase"/>
</dbReference>
<dbReference type="PANTHER" id="PTHR43191:SF2">
    <property type="entry name" value="RRNA METHYLTRANSFERASE 3, MITOCHONDRIAL"/>
    <property type="match status" value="1"/>
</dbReference>
<keyword evidence="2 5" id="KW-0489">Methyltransferase</keyword>
<dbReference type="CDD" id="cd18095">
    <property type="entry name" value="SpoU-like_rRNA-MTase"/>
    <property type="match status" value="1"/>
</dbReference>
<dbReference type="STRING" id="37658.SAMN05661086_02122"/>
<protein>
    <submittedName>
        <fullName evidence="5">RNA methyltransferase, TrmH family</fullName>
    </submittedName>
</protein>
<proteinExistence type="inferred from homology"/>
<evidence type="ECO:0000259" key="4">
    <source>
        <dbReference type="SMART" id="SM00967"/>
    </source>
</evidence>
<dbReference type="PANTHER" id="PTHR43191">
    <property type="entry name" value="RRNA METHYLTRANSFERASE 3"/>
    <property type="match status" value="1"/>
</dbReference>
<dbReference type="Gene3D" id="3.30.1330.30">
    <property type="match status" value="1"/>
</dbReference>
<dbReference type="GO" id="GO:0006396">
    <property type="term" value="P:RNA processing"/>
    <property type="evidence" value="ECO:0007669"/>
    <property type="project" value="InterPro"/>
</dbReference>
<dbReference type="InterPro" id="IPR029064">
    <property type="entry name" value="Ribosomal_eL30-like_sf"/>
</dbReference>
<feature type="domain" description="RNA 2-O ribose methyltransferase substrate binding" evidence="4">
    <location>
        <begin position="30"/>
        <end position="102"/>
    </location>
</feature>
<dbReference type="GO" id="GO:0005737">
    <property type="term" value="C:cytoplasm"/>
    <property type="evidence" value="ECO:0007669"/>
    <property type="project" value="UniProtKB-ARBA"/>
</dbReference>
<evidence type="ECO:0000256" key="1">
    <source>
        <dbReference type="ARBA" id="ARBA00007228"/>
    </source>
</evidence>
<comment type="similarity">
    <text evidence="1">Belongs to the class IV-like SAM-binding methyltransferase superfamily. RNA methyltransferase TrmH family.</text>
</comment>
<keyword evidence="3 5" id="KW-0808">Transferase</keyword>
<gene>
    <name evidence="5" type="ORF">SAMN05661086_02122</name>
</gene>
<evidence type="ECO:0000313" key="5">
    <source>
        <dbReference type="EMBL" id="SFR84372.1"/>
    </source>
</evidence>